<reference evidence="4" key="1">
    <citation type="submission" date="2019-06" db="EMBL/GenBank/DDBJ databases">
        <title>Alistipes onderdonkii subsp. vulgaris subsp. nov., Alistipes dispar sp. nov. and Alistipes communis sp. nov., isolated from human faeces, and creation of Alistipes onderdonkii subsp. onderdonkii subsp. nov.</title>
        <authorList>
            <person name="Sakamoto M."/>
            <person name="Ikeyama N."/>
            <person name="Ogata Y."/>
            <person name="Suda W."/>
            <person name="Iino T."/>
            <person name="Hattori M."/>
            <person name="Ohkuma M."/>
        </authorList>
    </citation>
    <scope>NUCLEOTIDE SEQUENCE [LARGE SCALE GENOMIC DNA]</scope>
    <source>
        <strain evidence="4">5CBH24</strain>
    </source>
</reference>
<dbReference type="Gene3D" id="2.60.40.1080">
    <property type="match status" value="1"/>
</dbReference>
<feature type="chain" id="PRO_5021438027" description="BIG2 domain-containing protein" evidence="1">
    <location>
        <begin position="24"/>
        <end position="457"/>
    </location>
</feature>
<dbReference type="GeneID" id="78340910"/>
<evidence type="ECO:0000313" key="3">
    <source>
        <dbReference type="EMBL" id="BBL02872.1"/>
    </source>
</evidence>
<dbReference type="PROSITE" id="PS51257">
    <property type="entry name" value="PROKAR_LIPOPROTEIN"/>
    <property type="match status" value="1"/>
</dbReference>
<organism evidence="3 4">
    <name type="scientific">Alistipes communis</name>
    <dbReference type="NCBI Taxonomy" id="2585118"/>
    <lineage>
        <taxon>Bacteria</taxon>
        <taxon>Pseudomonadati</taxon>
        <taxon>Bacteroidota</taxon>
        <taxon>Bacteroidia</taxon>
        <taxon>Bacteroidales</taxon>
        <taxon>Rikenellaceae</taxon>
        <taxon>Alistipes</taxon>
    </lineage>
</organism>
<dbReference type="InterPro" id="IPR008964">
    <property type="entry name" value="Invasin/intimin_cell_adhesion"/>
</dbReference>
<keyword evidence="4" id="KW-1185">Reference proteome</keyword>
<gene>
    <name evidence="3" type="ORF">A5CBH24_01850</name>
</gene>
<dbReference type="AlphaFoldDB" id="A0A4Y1WPM2"/>
<keyword evidence="1" id="KW-0732">Signal</keyword>
<feature type="domain" description="BIG2" evidence="2">
    <location>
        <begin position="69"/>
        <end position="107"/>
    </location>
</feature>
<proteinExistence type="predicted"/>
<name>A0A4Y1WPM2_9BACT</name>
<dbReference type="RefSeq" id="WP_141411898.1">
    <property type="nucleotide sequence ID" value="NZ_AP019735.1"/>
</dbReference>
<dbReference type="InterPro" id="IPR003343">
    <property type="entry name" value="Big_2"/>
</dbReference>
<dbReference type="Proteomes" id="UP000318946">
    <property type="component" value="Chromosome"/>
</dbReference>
<evidence type="ECO:0000313" key="4">
    <source>
        <dbReference type="Proteomes" id="UP000318946"/>
    </source>
</evidence>
<protein>
    <recommendedName>
        <fullName evidence="2">BIG2 domain-containing protein</fullName>
    </recommendedName>
</protein>
<feature type="signal peptide" evidence="1">
    <location>
        <begin position="1"/>
        <end position="23"/>
    </location>
</feature>
<accession>A0A4Y1WPM2</accession>
<dbReference type="KEGG" id="acou:A5CBH24_01850"/>
<evidence type="ECO:0000256" key="1">
    <source>
        <dbReference type="SAM" id="SignalP"/>
    </source>
</evidence>
<sequence>MKHTTLFRSILPLCIAGTALFFAACDDNEETEEIGSLLFESKNVTLALDETVQLRVRLYRPGSTENTWYDTTANPYNLQWSSGDPSVASVDAQGRLTGHAIGSTVIRCAMPDNSVHATTRVTVHDGTGESLAAELSRPFDDALVYSRSVYLQRNTIMQSFDVETDGTLWYLQLGGNDPELLYVLRGAPNESPKDYMMLRWFGHGTNFAVEEQGAERYIWIGSNGNKLSDGSYSQSNTVSRLKYSPDKNRKLDLCGGDTFFIKDKWNVHPAIDTDNDILCITASTTGVRDFIFYRLSDALATPLSKVTLRTQTYGGEDADSPQKTETRTIEAHDLTSIAPLGSFTISVPGKDNLSQYDFQGFDVQDGLLYFYEGEAAGKQPKSIAFVTVLDISGNIVVPRTQVGAINDVNALVEAGICSSDSNGYIEAEGIKMKHDRLYIGFATHGPGAKRWANVFRY</sequence>
<dbReference type="OrthoDB" id="1004077at2"/>
<dbReference type="SUPFAM" id="SSF49373">
    <property type="entry name" value="Invasin/intimin cell-adhesion fragments"/>
    <property type="match status" value="1"/>
</dbReference>
<dbReference type="EMBL" id="AP019735">
    <property type="protein sequence ID" value="BBL02872.1"/>
    <property type="molecule type" value="Genomic_DNA"/>
</dbReference>
<dbReference type="Pfam" id="PF02368">
    <property type="entry name" value="Big_2"/>
    <property type="match status" value="1"/>
</dbReference>
<evidence type="ECO:0000259" key="2">
    <source>
        <dbReference type="Pfam" id="PF02368"/>
    </source>
</evidence>